<dbReference type="KEGG" id="cbae:COR50_06770"/>
<dbReference type="EMBL" id="CP023777">
    <property type="protein sequence ID" value="ATL46907.1"/>
    <property type="molecule type" value="Genomic_DNA"/>
</dbReference>
<evidence type="ECO:0000313" key="2">
    <source>
        <dbReference type="EMBL" id="ATL46907.1"/>
    </source>
</evidence>
<accession>A0A291QSK3</accession>
<evidence type="ECO:0000256" key="1">
    <source>
        <dbReference type="SAM" id="Phobius"/>
    </source>
</evidence>
<dbReference type="AlphaFoldDB" id="A0A291QSK3"/>
<organism evidence="2 3">
    <name type="scientific">Chitinophaga caeni</name>
    <dbReference type="NCBI Taxonomy" id="2029983"/>
    <lineage>
        <taxon>Bacteria</taxon>
        <taxon>Pseudomonadati</taxon>
        <taxon>Bacteroidota</taxon>
        <taxon>Chitinophagia</taxon>
        <taxon>Chitinophagales</taxon>
        <taxon>Chitinophagaceae</taxon>
        <taxon>Chitinophaga</taxon>
    </lineage>
</organism>
<keyword evidence="3" id="KW-1185">Reference proteome</keyword>
<reference evidence="2 3" key="1">
    <citation type="submission" date="2017-10" db="EMBL/GenBank/DDBJ databases">
        <title>Paenichitinophaga pekingensis gen. nov., sp. nov., isolated from activated sludge.</title>
        <authorList>
            <person name="Jin D."/>
            <person name="Kong X."/>
            <person name="Deng Y."/>
            <person name="Bai Z."/>
        </authorList>
    </citation>
    <scope>NUCLEOTIDE SEQUENCE [LARGE SCALE GENOMIC DNA]</scope>
    <source>
        <strain evidence="2 3">13</strain>
    </source>
</reference>
<dbReference type="RefSeq" id="WP_098193293.1">
    <property type="nucleotide sequence ID" value="NZ_CP023777.1"/>
</dbReference>
<dbReference type="Proteomes" id="UP000220133">
    <property type="component" value="Chromosome"/>
</dbReference>
<name>A0A291QSK3_9BACT</name>
<keyword evidence="1" id="KW-0472">Membrane</keyword>
<evidence type="ECO:0008006" key="4">
    <source>
        <dbReference type="Google" id="ProtNLM"/>
    </source>
</evidence>
<evidence type="ECO:0000313" key="3">
    <source>
        <dbReference type="Proteomes" id="UP000220133"/>
    </source>
</evidence>
<sequence length="556" mass="64052">MKKFWKIVIAVTIGVMLVVLAAGWYFNTHWKQLLRKELGEYVSAGTDGLYQLHYKKIRLNILTGNVSIDQVQLVPDSAVYQDLINKHRAPKVLYKVEMEHLNMHNLLLWKYFIKKQAYARSFVFYKPKIEIIQNDLAVDTSVHGTFYGTLKQYIKSIYINQVTSSKTELNYTHILGDSSRERSRISDLNFIVRDLLIDSVAESDPRRFLYATNFDINLEKYEFKPKDSLYNLHFKDITYRAAQKNLELGSVHLEPKYNIAEFDRRIGTQKDRYDILFRDLDFNRLYLQDLLKGKLYCESCNIDGANIDIYRNRSLPLPAGDKIGQFPSQVLKKLELPLKIDTLKAENVNISYTELNPKNGETGSIYFKRANGIIRNITNNDSLIARNNHCIANINAVFMETGKLRAKFDFPLDRVDGSFNISGQLKDMNGKELNPVTRPLGMVAVESLRLHSLDFAIAGNEHAARADIKFLYSRLRISILEEEGNQLKRKGLMSTIANLMAIYKENPEAGKDPRLAVGKYTRDPKKSFFNLVWKTLFDGVMQTVGTQLLWEKTGKK</sequence>
<keyword evidence="1" id="KW-1133">Transmembrane helix</keyword>
<feature type="transmembrane region" description="Helical" evidence="1">
    <location>
        <begin position="7"/>
        <end position="26"/>
    </location>
</feature>
<protein>
    <recommendedName>
        <fullName evidence="4">DUF748 domain-containing protein</fullName>
    </recommendedName>
</protein>
<gene>
    <name evidence="2" type="ORF">COR50_06770</name>
</gene>
<proteinExistence type="predicted"/>
<dbReference type="OrthoDB" id="814802at2"/>
<keyword evidence="1" id="KW-0812">Transmembrane</keyword>